<dbReference type="AlphaFoldDB" id="A0A9N9GCR4"/>
<dbReference type="Proteomes" id="UP000789831">
    <property type="component" value="Unassembled WGS sequence"/>
</dbReference>
<evidence type="ECO:0000256" key="1">
    <source>
        <dbReference type="SAM" id="MobiDB-lite"/>
    </source>
</evidence>
<dbReference type="EMBL" id="CAJVPL010002156">
    <property type="protein sequence ID" value="CAG8601010.1"/>
    <property type="molecule type" value="Genomic_DNA"/>
</dbReference>
<evidence type="ECO:0000313" key="3">
    <source>
        <dbReference type="Proteomes" id="UP000789831"/>
    </source>
</evidence>
<protein>
    <submittedName>
        <fullName evidence="2">9004_t:CDS:1</fullName>
    </submittedName>
</protein>
<feature type="compositionally biased region" description="Polar residues" evidence="1">
    <location>
        <begin position="1"/>
        <end position="15"/>
    </location>
</feature>
<gene>
    <name evidence="2" type="ORF">AGERDE_LOCUS9102</name>
</gene>
<feature type="compositionally biased region" description="Low complexity" evidence="1">
    <location>
        <begin position="17"/>
        <end position="34"/>
    </location>
</feature>
<accession>A0A9N9GCR4</accession>
<name>A0A9N9GCR4_9GLOM</name>
<feature type="region of interest" description="Disordered" evidence="1">
    <location>
        <begin position="1"/>
        <end position="35"/>
    </location>
</feature>
<sequence length="107" mass="11780">MASNGTFRSSAQSKFLSIPSSSAPSSPELTPSEEQIIKDGPSCVNAQIEKSAFGLFLLALENEIEKEPRFCAKLRGTFAVVGKESWINTKEEYRNIFDSLVNEFASQ</sequence>
<reference evidence="2" key="1">
    <citation type="submission" date="2021-06" db="EMBL/GenBank/DDBJ databases">
        <authorList>
            <person name="Kallberg Y."/>
            <person name="Tangrot J."/>
            <person name="Rosling A."/>
        </authorList>
    </citation>
    <scope>NUCLEOTIDE SEQUENCE</scope>
    <source>
        <strain evidence="2">MT106</strain>
    </source>
</reference>
<evidence type="ECO:0000313" key="2">
    <source>
        <dbReference type="EMBL" id="CAG8601010.1"/>
    </source>
</evidence>
<keyword evidence="3" id="KW-1185">Reference proteome</keyword>
<comment type="caution">
    <text evidence="2">The sequence shown here is derived from an EMBL/GenBank/DDBJ whole genome shotgun (WGS) entry which is preliminary data.</text>
</comment>
<organism evidence="2 3">
    <name type="scientific">Ambispora gerdemannii</name>
    <dbReference type="NCBI Taxonomy" id="144530"/>
    <lineage>
        <taxon>Eukaryota</taxon>
        <taxon>Fungi</taxon>
        <taxon>Fungi incertae sedis</taxon>
        <taxon>Mucoromycota</taxon>
        <taxon>Glomeromycotina</taxon>
        <taxon>Glomeromycetes</taxon>
        <taxon>Archaeosporales</taxon>
        <taxon>Ambisporaceae</taxon>
        <taxon>Ambispora</taxon>
    </lineage>
</organism>
<proteinExistence type="predicted"/>